<keyword evidence="5" id="KW-1185">Reference proteome</keyword>
<dbReference type="Gene3D" id="3.40.50.2300">
    <property type="match status" value="1"/>
</dbReference>
<evidence type="ECO:0000313" key="5">
    <source>
        <dbReference type="Proteomes" id="UP000055019"/>
    </source>
</evidence>
<comment type="caution">
    <text evidence="4">The sequence shown here is derived from an EMBL/GenBank/DDBJ whole genome shotgun (WGS) entry which is preliminary data.</text>
</comment>
<evidence type="ECO:0000259" key="3">
    <source>
        <dbReference type="PROSITE" id="PS50110"/>
    </source>
</evidence>
<protein>
    <submittedName>
        <fullName evidence="4">PAS/PAC sensor hybrid histidine kinase</fullName>
    </submittedName>
</protein>
<dbReference type="RefSeq" id="WP_087039372.1">
    <property type="nucleotide sequence ID" value="NZ_FCOM02000054.1"/>
</dbReference>
<feature type="domain" description="Response regulatory" evidence="3">
    <location>
        <begin position="17"/>
        <end position="128"/>
    </location>
</feature>
<dbReference type="InterPro" id="IPR001789">
    <property type="entry name" value="Sig_transdc_resp-reg_receiver"/>
</dbReference>
<evidence type="ECO:0000256" key="1">
    <source>
        <dbReference type="ARBA" id="ARBA00022553"/>
    </source>
</evidence>
<proteinExistence type="predicted"/>
<keyword evidence="4" id="KW-0808">Transferase</keyword>
<accession>A0A158KUK3</accession>
<dbReference type="PROSITE" id="PS50110">
    <property type="entry name" value="RESPONSE_REGULATORY"/>
    <property type="match status" value="1"/>
</dbReference>
<name>A0A158KUK3_9BURK</name>
<dbReference type="CDD" id="cd00156">
    <property type="entry name" value="REC"/>
    <property type="match status" value="1"/>
</dbReference>
<gene>
    <name evidence="4" type="ORF">AWB74_07053</name>
</gene>
<sequence>MTVAPMWINDHPLIMTRVLLVDDDIRPLHALGAVFEVHGFEVLSSEDGLDAFVKALKTLPNLVVTDWEMPKLDGISLCRRLRKLRRFARVPLVLTSGKTPPTVEGICDLFLRKPVNFSELEALIASFKATA</sequence>
<dbReference type="PANTHER" id="PTHR44591">
    <property type="entry name" value="STRESS RESPONSE REGULATOR PROTEIN 1"/>
    <property type="match status" value="1"/>
</dbReference>
<dbReference type="PANTHER" id="PTHR44591:SF3">
    <property type="entry name" value="RESPONSE REGULATORY DOMAIN-CONTAINING PROTEIN"/>
    <property type="match status" value="1"/>
</dbReference>
<dbReference type="InterPro" id="IPR050595">
    <property type="entry name" value="Bact_response_regulator"/>
</dbReference>
<keyword evidence="1 2" id="KW-0597">Phosphoprotein</keyword>
<reference evidence="4" key="1">
    <citation type="submission" date="2016-01" db="EMBL/GenBank/DDBJ databases">
        <authorList>
            <person name="Peeters C."/>
        </authorList>
    </citation>
    <scope>NUCLEOTIDE SEQUENCE [LARGE SCALE GENOMIC DNA]</scope>
    <source>
        <strain evidence="4">LMG 29317</strain>
    </source>
</reference>
<dbReference type="EMBL" id="FCOM02000054">
    <property type="protein sequence ID" value="SAL84764.1"/>
    <property type="molecule type" value="Genomic_DNA"/>
</dbReference>
<dbReference type="GO" id="GO:0016301">
    <property type="term" value="F:kinase activity"/>
    <property type="evidence" value="ECO:0007669"/>
    <property type="project" value="UniProtKB-KW"/>
</dbReference>
<keyword evidence="4" id="KW-0418">Kinase</keyword>
<organism evidence="4 5">
    <name type="scientific">Caballeronia arvi</name>
    <dbReference type="NCBI Taxonomy" id="1777135"/>
    <lineage>
        <taxon>Bacteria</taxon>
        <taxon>Pseudomonadati</taxon>
        <taxon>Pseudomonadota</taxon>
        <taxon>Betaproteobacteria</taxon>
        <taxon>Burkholderiales</taxon>
        <taxon>Burkholderiaceae</taxon>
        <taxon>Caballeronia</taxon>
    </lineage>
</organism>
<evidence type="ECO:0000256" key="2">
    <source>
        <dbReference type="PROSITE-ProRule" id="PRU00169"/>
    </source>
</evidence>
<dbReference type="Proteomes" id="UP000055019">
    <property type="component" value="Unassembled WGS sequence"/>
</dbReference>
<dbReference type="InterPro" id="IPR011006">
    <property type="entry name" value="CheY-like_superfamily"/>
</dbReference>
<evidence type="ECO:0000313" key="4">
    <source>
        <dbReference type="EMBL" id="SAL84764.1"/>
    </source>
</evidence>
<dbReference type="OrthoDB" id="9800897at2"/>
<dbReference type="SUPFAM" id="SSF52172">
    <property type="entry name" value="CheY-like"/>
    <property type="match status" value="1"/>
</dbReference>
<dbReference type="Pfam" id="PF00072">
    <property type="entry name" value="Response_reg"/>
    <property type="match status" value="1"/>
</dbReference>
<feature type="modified residue" description="4-aspartylphosphate" evidence="2">
    <location>
        <position position="66"/>
    </location>
</feature>
<dbReference type="AlphaFoldDB" id="A0A158KUK3"/>
<dbReference type="GO" id="GO:0000160">
    <property type="term" value="P:phosphorelay signal transduction system"/>
    <property type="evidence" value="ECO:0007669"/>
    <property type="project" value="InterPro"/>
</dbReference>
<dbReference type="SMART" id="SM00448">
    <property type="entry name" value="REC"/>
    <property type="match status" value="1"/>
</dbReference>